<accession>A0A9D1NMS0</accession>
<gene>
    <name evidence="9" type="ORF">IAC79_04025</name>
</gene>
<evidence type="ECO:0000256" key="5">
    <source>
        <dbReference type="ARBA" id="ARBA00022741"/>
    </source>
</evidence>
<dbReference type="Pfam" id="PF02569">
    <property type="entry name" value="Pantoate_ligase"/>
    <property type="match status" value="1"/>
</dbReference>
<dbReference type="GO" id="GO:0004592">
    <property type="term" value="F:pantoate-beta-alanine ligase activity"/>
    <property type="evidence" value="ECO:0007669"/>
    <property type="project" value="UniProtKB-UniRule"/>
</dbReference>
<dbReference type="InterPro" id="IPR003721">
    <property type="entry name" value="Pantoate_ligase"/>
</dbReference>
<name>A0A9D1NMS0_9BACT</name>
<dbReference type="PANTHER" id="PTHR21299:SF1">
    <property type="entry name" value="PANTOATE--BETA-ALANINE LIGASE"/>
    <property type="match status" value="1"/>
</dbReference>
<dbReference type="SUPFAM" id="SSF52374">
    <property type="entry name" value="Nucleotidylyl transferase"/>
    <property type="match status" value="1"/>
</dbReference>
<dbReference type="EMBL" id="DVOR01000128">
    <property type="protein sequence ID" value="HIV09263.1"/>
    <property type="molecule type" value="Genomic_DNA"/>
</dbReference>
<dbReference type="InterPro" id="IPR042176">
    <property type="entry name" value="Pantoate_ligase_C"/>
</dbReference>
<dbReference type="AlphaFoldDB" id="A0A9D1NMS0"/>
<comment type="catalytic activity">
    <reaction evidence="7">
        <text>(R)-pantoate + beta-alanine + ATP = (R)-pantothenate + AMP + diphosphate + H(+)</text>
        <dbReference type="Rhea" id="RHEA:10912"/>
        <dbReference type="ChEBI" id="CHEBI:15378"/>
        <dbReference type="ChEBI" id="CHEBI:15980"/>
        <dbReference type="ChEBI" id="CHEBI:29032"/>
        <dbReference type="ChEBI" id="CHEBI:30616"/>
        <dbReference type="ChEBI" id="CHEBI:33019"/>
        <dbReference type="ChEBI" id="CHEBI:57966"/>
        <dbReference type="ChEBI" id="CHEBI:456215"/>
        <dbReference type="EC" id="6.3.2.1"/>
    </reaction>
</comment>
<evidence type="ECO:0000313" key="9">
    <source>
        <dbReference type="EMBL" id="HIV09263.1"/>
    </source>
</evidence>
<evidence type="ECO:0000256" key="1">
    <source>
        <dbReference type="ARBA" id="ARBA00004990"/>
    </source>
</evidence>
<organism evidence="9 10">
    <name type="scientific">Candidatus Spyradenecus faecavium</name>
    <dbReference type="NCBI Taxonomy" id="2840947"/>
    <lineage>
        <taxon>Bacteria</taxon>
        <taxon>Pseudomonadati</taxon>
        <taxon>Lentisphaerota</taxon>
        <taxon>Lentisphaeria</taxon>
        <taxon>Lentisphaerales</taxon>
        <taxon>Lentisphaeraceae</taxon>
        <taxon>Lentisphaeraceae incertae sedis</taxon>
        <taxon>Candidatus Spyradenecus</taxon>
    </lineage>
</organism>
<evidence type="ECO:0000256" key="6">
    <source>
        <dbReference type="ARBA" id="ARBA00022840"/>
    </source>
</evidence>
<dbReference type="GO" id="GO:0015940">
    <property type="term" value="P:pantothenate biosynthetic process"/>
    <property type="evidence" value="ECO:0007669"/>
    <property type="project" value="UniProtKB-UniRule"/>
</dbReference>
<keyword evidence="5" id="KW-0547">Nucleotide-binding</keyword>
<dbReference type="HAMAP" id="MF_00158">
    <property type="entry name" value="PanC"/>
    <property type="match status" value="1"/>
</dbReference>
<dbReference type="InterPro" id="IPR014729">
    <property type="entry name" value="Rossmann-like_a/b/a_fold"/>
</dbReference>
<reference evidence="9" key="2">
    <citation type="journal article" date="2021" name="PeerJ">
        <title>Extensive microbial diversity within the chicken gut microbiome revealed by metagenomics and culture.</title>
        <authorList>
            <person name="Gilroy R."/>
            <person name="Ravi A."/>
            <person name="Getino M."/>
            <person name="Pursley I."/>
            <person name="Horton D.L."/>
            <person name="Alikhan N.F."/>
            <person name="Baker D."/>
            <person name="Gharbi K."/>
            <person name="Hall N."/>
            <person name="Watson M."/>
            <person name="Adriaenssens E.M."/>
            <person name="Foster-Nyarko E."/>
            <person name="Jarju S."/>
            <person name="Secka A."/>
            <person name="Antonio M."/>
            <person name="Oren A."/>
            <person name="Chaudhuri R.R."/>
            <person name="La Ragione R."/>
            <person name="Hildebrand F."/>
            <person name="Pallen M.J."/>
        </authorList>
    </citation>
    <scope>NUCLEOTIDE SEQUENCE</scope>
    <source>
        <strain evidence="9">35461</strain>
    </source>
</reference>
<sequence length="258" mass="28287">RVIGLVPTMGCLHQGHLSLIRLAKERCDRVVVSVFVNPTQFAPNEDYDAYPRREQDDLALCQAEGADAVFLPRPADLYAQDHSAWVEETLLAKTLEGAQRPTHFRGVCTVVAKLFNIVQPDLAVFGQKDFQQVAVIRRMVRDLNFPIEILRAPIVRDADGLALSSRNAYLTPENRASALCLSRAVRQAQDAVAAGQRDAAAIQADADRTLRDAGWIPDYAIVVDAETLMPIPTVLPGASALLLAARKDGLRLIDNTLL</sequence>
<dbReference type="Gene3D" id="3.30.1300.10">
    <property type="entry name" value="Pantoate-beta-alanine ligase, C-terminal domain"/>
    <property type="match status" value="1"/>
</dbReference>
<comment type="pathway">
    <text evidence="1">Cofactor biosynthesis; (R)-pantothenate biosynthesis; (R)-pantothenate from (R)-pantoate and beta-alanine: step 1/1.</text>
</comment>
<dbReference type="NCBIfam" id="TIGR00125">
    <property type="entry name" value="cyt_tran_rel"/>
    <property type="match status" value="1"/>
</dbReference>
<dbReference type="FunFam" id="3.40.50.620:FF:000013">
    <property type="entry name" value="Pantothenate synthetase"/>
    <property type="match status" value="1"/>
</dbReference>
<dbReference type="CDD" id="cd00560">
    <property type="entry name" value="PanC"/>
    <property type="match status" value="1"/>
</dbReference>
<evidence type="ECO:0000256" key="7">
    <source>
        <dbReference type="ARBA" id="ARBA00048258"/>
    </source>
</evidence>
<evidence type="ECO:0000256" key="3">
    <source>
        <dbReference type="ARBA" id="ARBA00022598"/>
    </source>
</evidence>
<dbReference type="GO" id="GO:0005829">
    <property type="term" value="C:cytosol"/>
    <property type="evidence" value="ECO:0007669"/>
    <property type="project" value="TreeGrafter"/>
</dbReference>
<protein>
    <recommendedName>
        <fullName evidence="8">Pantoate--beta-alanine ligase</fullName>
        <ecNumber evidence="8">6.3.2.1</ecNumber>
    </recommendedName>
</protein>
<feature type="non-terminal residue" evidence="9">
    <location>
        <position position="1"/>
    </location>
</feature>
<keyword evidence="4" id="KW-0566">Pantothenate biosynthesis</keyword>
<evidence type="ECO:0000313" key="10">
    <source>
        <dbReference type="Proteomes" id="UP000886845"/>
    </source>
</evidence>
<dbReference type="InterPro" id="IPR004821">
    <property type="entry name" value="Cyt_trans-like"/>
</dbReference>
<keyword evidence="6" id="KW-0067">ATP-binding</keyword>
<proteinExistence type="inferred from homology"/>
<reference evidence="9" key="1">
    <citation type="submission" date="2020-10" db="EMBL/GenBank/DDBJ databases">
        <authorList>
            <person name="Gilroy R."/>
        </authorList>
    </citation>
    <scope>NUCLEOTIDE SEQUENCE</scope>
    <source>
        <strain evidence="9">35461</strain>
    </source>
</reference>
<dbReference type="GO" id="GO:0005524">
    <property type="term" value="F:ATP binding"/>
    <property type="evidence" value="ECO:0007669"/>
    <property type="project" value="UniProtKB-KW"/>
</dbReference>
<comment type="similarity">
    <text evidence="2">Belongs to the pantothenate synthetase family.</text>
</comment>
<dbReference type="PANTHER" id="PTHR21299">
    <property type="entry name" value="CYTIDYLATE KINASE/PANTOATE-BETA-ALANINE LIGASE"/>
    <property type="match status" value="1"/>
</dbReference>
<keyword evidence="3 9" id="KW-0436">Ligase</keyword>
<dbReference type="NCBIfam" id="TIGR00018">
    <property type="entry name" value="panC"/>
    <property type="match status" value="1"/>
</dbReference>
<evidence type="ECO:0000256" key="8">
    <source>
        <dbReference type="NCBIfam" id="TIGR00018"/>
    </source>
</evidence>
<evidence type="ECO:0000256" key="4">
    <source>
        <dbReference type="ARBA" id="ARBA00022655"/>
    </source>
</evidence>
<dbReference type="EC" id="6.3.2.1" evidence="8"/>
<evidence type="ECO:0000256" key="2">
    <source>
        <dbReference type="ARBA" id="ARBA00009256"/>
    </source>
</evidence>
<dbReference type="Proteomes" id="UP000886845">
    <property type="component" value="Unassembled WGS sequence"/>
</dbReference>
<dbReference type="Gene3D" id="3.40.50.620">
    <property type="entry name" value="HUPs"/>
    <property type="match status" value="1"/>
</dbReference>
<comment type="caution">
    <text evidence="9">The sequence shown here is derived from an EMBL/GenBank/DDBJ whole genome shotgun (WGS) entry which is preliminary data.</text>
</comment>